<evidence type="ECO:0000313" key="3">
    <source>
        <dbReference type="EMBL" id="KGN36171.1"/>
    </source>
</evidence>
<name>A0A0A0JKK0_9MICO</name>
<sequence length="321" mass="33121">MTNLNSVTDDRLDAAVRRLDPAATAGPGLSAAEQHRADDLRARILSTGPNENVLGRPPQDPTPTRGRPGLRWVLAGGAVVAVTAGLLAIPRFGAEQGDDRPTAPAAPAASTSHSASAVVPAAPTTALSDVAQNLGDKCATDLKKFASRPPSQAVGSFSAAQLDSMHTILGERHGAYDIVVLGNDAGYDAQCMYQVGGTEPSAKGGINPLETPSPSSVSVSLAGEITEGIVDGKFERKSGAALYGRVGSQVVGVSVRNFRGEVATTVRDGWFAAAWTDLEQDPSHEKATVTLTLADGTKVGPTPFSDLAERSIPDTLFYPAG</sequence>
<keyword evidence="2" id="KW-1133">Transmembrane helix</keyword>
<dbReference type="OrthoDB" id="4843213at2"/>
<dbReference type="EMBL" id="AVPK01000015">
    <property type="protein sequence ID" value="KGN36171.1"/>
    <property type="molecule type" value="Genomic_DNA"/>
</dbReference>
<comment type="caution">
    <text evidence="3">The sequence shown here is derived from an EMBL/GenBank/DDBJ whole genome shotgun (WGS) entry which is preliminary data.</text>
</comment>
<keyword evidence="4" id="KW-1185">Reference proteome</keyword>
<dbReference type="AlphaFoldDB" id="A0A0A0JKK0"/>
<protein>
    <submittedName>
        <fullName evidence="3">Uncharacterized protein</fullName>
    </submittedName>
</protein>
<accession>A0A0A0JKK0</accession>
<feature type="transmembrane region" description="Helical" evidence="2">
    <location>
        <begin position="69"/>
        <end position="89"/>
    </location>
</feature>
<feature type="region of interest" description="Disordered" evidence="1">
    <location>
        <begin position="94"/>
        <end position="116"/>
    </location>
</feature>
<keyword evidence="2" id="KW-0812">Transmembrane</keyword>
<evidence type="ECO:0000256" key="1">
    <source>
        <dbReference type="SAM" id="MobiDB-lite"/>
    </source>
</evidence>
<proteinExistence type="predicted"/>
<feature type="compositionally biased region" description="Low complexity" evidence="1">
    <location>
        <begin position="102"/>
        <end position="116"/>
    </location>
</feature>
<reference evidence="3 4" key="1">
    <citation type="submission" date="2013-08" db="EMBL/GenBank/DDBJ databases">
        <title>The genome sequence of Knoellia subterranea.</title>
        <authorList>
            <person name="Zhu W."/>
            <person name="Wang G."/>
        </authorList>
    </citation>
    <scope>NUCLEOTIDE SEQUENCE [LARGE SCALE GENOMIC DNA]</scope>
    <source>
        <strain evidence="3 4">KCTC 19937</strain>
    </source>
</reference>
<dbReference type="RefSeq" id="WP_035907349.1">
    <property type="nucleotide sequence ID" value="NZ_AVPK01000015.1"/>
</dbReference>
<evidence type="ECO:0000256" key="2">
    <source>
        <dbReference type="SAM" id="Phobius"/>
    </source>
</evidence>
<organism evidence="3 4">
    <name type="scientific">Knoellia subterranea KCTC 19937</name>
    <dbReference type="NCBI Taxonomy" id="1385521"/>
    <lineage>
        <taxon>Bacteria</taxon>
        <taxon>Bacillati</taxon>
        <taxon>Actinomycetota</taxon>
        <taxon>Actinomycetes</taxon>
        <taxon>Micrococcales</taxon>
        <taxon>Intrasporangiaceae</taxon>
        <taxon>Knoellia</taxon>
    </lineage>
</organism>
<evidence type="ECO:0000313" key="4">
    <source>
        <dbReference type="Proteomes" id="UP000030011"/>
    </source>
</evidence>
<dbReference type="Proteomes" id="UP000030011">
    <property type="component" value="Unassembled WGS sequence"/>
</dbReference>
<dbReference type="STRING" id="1385521.N803_06195"/>
<gene>
    <name evidence="3" type="ORF">N803_06195</name>
</gene>
<keyword evidence="2" id="KW-0472">Membrane</keyword>
<feature type="region of interest" description="Disordered" evidence="1">
    <location>
        <begin position="46"/>
        <end position="68"/>
    </location>
</feature>